<dbReference type="GO" id="GO:0016020">
    <property type="term" value="C:membrane"/>
    <property type="evidence" value="ECO:0007669"/>
    <property type="project" value="UniProtKB-SubCell"/>
</dbReference>
<dbReference type="PANTHER" id="PTHR11351">
    <property type="entry name" value="ACYL-COA DESATURASE"/>
    <property type="match status" value="1"/>
</dbReference>
<name>A0A936NGX5_9ACTN</name>
<proteinExistence type="inferred from homology"/>
<keyword evidence="7" id="KW-0560">Oxidoreductase</keyword>
<evidence type="ECO:0000256" key="9">
    <source>
        <dbReference type="ARBA" id="ARBA00023098"/>
    </source>
</evidence>
<organism evidence="14 15">
    <name type="scientific">Candidatus Neomicrothrix subdominans</name>
    <dbReference type="NCBI Taxonomy" id="2954438"/>
    <lineage>
        <taxon>Bacteria</taxon>
        <taxon>Bacillati</taxon>
        <taxon>Actinomycetota</taxon>
        <taxon>Acidimicrobiia</taxon>
        <taxon>Acidimicrobiales</taxon>
        <taxon>Microthrixaceae</taxon>
        <taxon>Candidatus Neomicrothrix</taxon>
    </lineage>
</organism>
<dbReference type="Proteomes" id="UP000727993">
    <property type="component" value="Unassembled WGS sequence"/>
</dbReference>
<keyword evidence="10 12" id="KW-0472">Membrane</keyword>
<evidence type="ECO:0000259" key="13">
    <source>
        <dbReference type="Pfam" id="PF00487"/>
    </source>
</evidence>
<keyword evidence="8" id="KW-0408">Iron</keyword>
<comment type="subcellular location">
    <subcellularLocation>
        <location evidence="1">Membrane</location>
        <topology evidence="1">Multi-pass membrane protein</topology>
    </subcellularLocation>
</comment>
<dbReference type="CDD" id="cd03505">
    <property type="entry name" value="Delta9-FADS-like"/>
    <property type="match status" value="1"/>
</dbReference>
<keyword evidence="11" id="KW-0275">Fatty acid biosynthesis</keyword>
<keyword evidence="3" id="KW-0444">Lipid biosynthesis</keyword>
<protein>
    <submittedName>
        <fullName evidence="14">Acyl-CoA desaturase</fullName>
    </submittedName>
</protein>
<evidence type="ECO:0000256" key="2">
    <source>
        <dbReference type="ARBA" id="ARBA00008749"/>
    </source>
</evidence>
<keyword evidence="4 12" id="KW-0812">Transmembrane</keyword>
<dbReference type="GO" id="GO:0016717">
    <property type="term" value="F:oxidoreductase activity, acting on paired donors, with oxidation of a pair of donors resulting in the reduction of molecular oxygen to two molecules of water"/>
    <property type="evidence" value="ECO:0007669"/>
    <property type="project" value="InterPro"/>
</dbReference>
<evidence type="ECO:0000256" key="3">
    <source>
        <dbReference type="ARBA" id="ARBA00022516"/>
    </source>
</evidence>
<evidence type="ECO:0000256" key="12">
    <source>
        <dbReference type="SAM" id="Phobius"/>
    </source>
</evidence>
<reference evidence="14 15" key="1">
    <citation type="submission" date="2020-10" db="EMBL/GenBank/DDBJ databases">
        <title>Connecting structure to function with the recovery of over 1000 high-quality activated sludge metagenome-assembled genomes encoding full-length rRNA genes using long-read sequencing.</title>
        <authorList>
            <person name="Singleton C.M."/>
            <person name="Petriglieri F."/>
            <person name="Kristensen J.M."/>
            <person name="Kirkegaard R.H."/>
            <person name="Michaelsen T.Y."/>
            <person name="Andersen M.H."/>
            <person name="Karst S.M."/>
            <person name="Dueholm M.S."/>
            <person name="Nielsen P.H."/>
            <person name="Albertsen M."/>
        </authorList>
    </citation>
    <scope>NUCLEOTIDE SEQUENCE [LARGE SCALE GENOMIC DNA]</scope>
    <source>
        <strain evidence="14">Lyne_18-Q3-R50-59_MAXAC.006</strain>
    </source>
</reference>
<evidence type="ECO:0000256" key="8">
    <source>
        <dbReference type="ARBA" id="ARBA00023004"/>
    </source>
</evidence>
<evidence type="ECO:0000256" key="10">
    <source>
        <dbReference type="ARBA" id="ARBA00023136"/>
    </source>
</evidence>
<accession>A0A936NGX5</accession>
<dbReference type="PRINTS" id="PR00075">
    <property type="entry name" value="FACDDSATRASE"/>
</dbReference>
<feature type="domain" description="Fatty acid desaturase" evidence="13">
    <location>
        <begin position="42"/>
        <end position="247"/>
    </location>
</feature>
<evidence type="ECO:0000256" key="7">
    <source>
        <dbReference type="ARBA" id="ARBA00023002"/>
    </source>
</evidence>
<feature type="transmembrane region" description="Helical" evidence="12">
    <location>
        <begin position="20"/>
        <end position="46"/>
    </location>
</feature>
<evidence type="ECO:0000256" key="11">
    <source>
        <dbReference type="ARBA" id="ARBA00023160"/>
    </source>
</evidence>
<dbReference type="AlphaFoldDB" id="A0A936NGX5"/>
<dbReference type="InterPro" id="IPR005804">
    <property type="entry name" value="FA_desaturase_dom"/>
</dbReference>
<evidence type="ECO:0000313" key="15">
    <source>
        <dbReference type="Proteomes" id="UP000727993"/>
    </source>
</evidence>
<keyword evidence="9" id="KW-0443">Lipid metabolism</keyword>
<dbReference type="Pfam" id="PF00487">
    <property type="entry name" value="FA_desaturase"/>
    <property type="match status" value="1"/>
</dbReference>
<evidence type="ECO:0000313" key="14">
    <source>
        <dbReference type="EMBL" id="MBK9298759.1"/>
    </source>
</evidence>
<evidence type="ECO:0000256" key="5">
    <source>
        <dbReference type="ARBA" id="ARBA00022832"/>
    </source>
</evidence>
<comment type="similarity">
    <text evidence="2">Belongs to the fatty acid desaturase type 2 family.</text>
</comment>
<comment type="caution">
    <text evidence="14">The sequence shown here is derived from an EMBL/GenBank/DDBJ whole genome shotgun (WGS) entry which is preliminary data.</text>
</comment>
<sequence>MTIATHGRLPDERVQVRSSIPFFLVHLTPLALIFTGISTTAVVLAIGTYTVRMFFITAGYHRYFAHRSYKTGRVFQFILAFGGSMAMQKGPLWWAGNHRLHHRFSDTDRDLHSPIKGFWWSHMGWILSEKSSPTPTEVISDFAKYPEIRFINEKDWIGPLTLAVFCVLVGGWSGLVLGFFVSTVLLWHATFLVNSLAHVMGRRRFVTNDTSRNSAIIAALTMGEGWHNNHHHYPASARQGFYWWEYDVSYYVLRALSLVGVVHSVKVPNAKAMENARVRDGAFDVGMFRHHLVKAAGVVAASQENATHLLTDGREVIVDRDSAAREGLESMVDTTMARADEVAKLTRRPESLVASE</sequence>
<keyword evidence="5" id="KW-0276">Fatty acid metabolism</keyword>
<dbReference type="GO" id="GO:0006633">
    <property type="term" value="P:fatty acid biosynthetic process"/>
    <property type="evidence" value="ECO:0007669"/>
    <property type="project" value="UniProtKB-KW"/>
</dbReference>
<dbReference type="InterPro" id="IPR015876">
    <property type="entry name" value="Acyl-CoA_DS"/>
</dbReference>
<feature type="transmembrane region" description="Helical" evidence="12">
    <location>
        <begin position="179"/>
        <end position="197"/>
    </location>
</feature>
<gene>
    <name evidence="14" type="ORF">IPN02_18405</name>
</gene>
<evidence type="ECO:0000256" key="6">
    <source>
        <dbReference type="ARBA" id="ARBA00022989"/>
    </source>
</evidence>
<keyword evidence="6 12" id="KW-1133">Transmembrane helix</keyword>
<evidence type="ECO:0000256" key="4">
    <source>
        <dbReference type="ARBA" id="ARBA00022692"/>
    </source>
</evidence>
<dbReference type="EMBL" id="JADJZA010000010">
    <property type="protein sequence ID" value="MBK9298759.1"/>
    <property type="molecule type" value="Genomic_DNA"/>
</dbReference>
<dbReference type="PANTHER" id="PTHR11351:SF31">
    <property type="entry name" value="DESATURASE 1, ISOFORM A-RELATED"/>
    <property type="match status" value="1"/>
</dbReference>
<evidence type="ECO:0000256" key="1">
    <source>
        <dbReference type="ARBA" id="ARBA00004141"/>
    </source>
</evidence>